<evidence type="ECO:0000313" key="3">
    <source>
        <dbReference type="EMBL" id="TWJ13416.1"/>
    </source>
</evidence>
<protein>
    <submittedName>
        <fullName evidence="3">Uncharacterized protein DUF547</fullName>
    </submittedName>
</protein>
<sequence>MKSVTHLLLCLLLLIPATAPGSDFDYTHYEALLKRHVRAGVKIDGIAVNAVDYAALAREAKHPDSEYGLLLRGLAAFDPALLKSREEKIAFWVNVYNIAAMKTIVDHYPVDSIRSRKINWLGLPWDRKAIAVGGKDYSLGEIENDILLDTFKDLRIHFGINCASVSCADLRPEPYRPAVLFTQLEEQGRRLLANPKKGMRIDRARNMVYLSQIFKFDRKHFDALGNGALNFILPYLKPAEKELIRGTAFGVDYLDYDWKGNDSTNVR</sequence>
<accession>A0A562V691</accession>
<evidence type="ECO:0000259" key="2">
    <source>
        <dbReference type="Pfam" id="PF04784"/>
    </source>
</evidence>
<dbReference type="RefSeq" id="WP_145025829.1">
    <property type="nucleotide sequence ID" value="NZ_VLLN01000040.1"/>
</dbReference>
<evidence type="ECO:0000313" key="4">
    <source>
        <dbReference type="Proteomes" id="UP000319449"/>
    </source>
</evidence>
<comment type="caution">
    <text evidence="3">The sequence shown here is derived from an EMBL/GenBank/DDBJ whole genome shotgun (WGS) entry which is preliminary data.</text>
</comment>
<feature type="chain" id="PRO_5021744944" evidence="1">
    <location>
        <begin position="22"/>
        <end position="267"/>
    </location>
</feature>
<proteinExistence type="predicted"/>
<keyword evidence="4" id="KW-1185">Reference proteome</keyword>
<feature type="domain" description="DUF547" evidence="2">
    <location>
        <begin position="84"/>
        <end position="190"/>
    </location>
</feature>
<organism evidence="3 4">
    <name type="scientific">Geobacter argillaceus</name>
    <dbReference type="NCBI Taxonomy" id="345631"/>
    <lineage>
        <taxon>Bacteria</taxon>
        <taxon>Pseudomonadati</taxon>
        <taxon>Thermodesulfobacteriota</taxon>
        <taxon>Desulfuromonadia</taxon>
        <taxon>Geobacterales</taxon>
        <taxon>Geobacteraceae</taxon>
        <taxon>Geobacter</taxon>
    </lineage>
</organism>
<keyword evidence="1" id="KW-0732">Signal</keyword>
<dbReference type="Proteomes" id="UP000319449">
    <property type="component" value="Unassembled WGS sequence"/>
</dbReference>
<dbReference type="PANTHER" id="PTHR46361">
    <property type="entry name" value="ELECTRON CARRIER/ PROTEIN DISULFIDE OXIDOREDUCTASE"/>
    <property type="match status" value="1"/>
</dbReference>
<dbReference type="PANTHER" id="PTHR46361:SF3">
    <property type="entry name" value="ELECTRON CARRIER_ PROTEIN DISULFIDE OXIDOREDUCTASE"/>
    <property type="match status" value="1"/>
</dbReference>
<evidence type="ECO:0000256" key="1">
    <source>
        <dbReference type="SAM" id="SignalP"/>
    </source>
</evidence>
<dbReference type="AlphaFoldDB" id="A0A562V691"/>
<dbReference type="InterPro" id="IPR006869">
    <property type="entry name" value="DUF547"/>
</dbReference>
<dbReference type="EMBL" id="VLLN01000040">
    <property type="protein sequence ID" value="TWJ13416.1"/>
    <property type="molecule type" value="Genomic_DNA"/>
</dbReference>
<feature type="signal peptide" evidence="1">
    <location>
        <begin position="1"/>
        <end position="21"/>
    </location>
</feature>
<reference evidence="3 4" key="1">
    <citation type="submission" date="2019-07" db="EMBL/GenBank/DDBJ databases">
        <title>Genomic Encyclopedia of Archaeal and Bacterial Type Strains, Phase II (KMG-II): from individual species to whole genera.</title>
        <authorList>
            <person name="Goeker M."/>
        </authorList>
    </citation>
    <scope>NUCLEOTIDE SEQUENCE [LARGE SCALE GENOMIC DNA]</scope>
    <source>
        <strain evidence="3 4">ATCC BAA-1139</strain>
    </source>
</reference>
<gene>
    <name evidence="3" type="ORF">JN12_03854</name>
</gene>
<dbReference type="OrthoDB" id="526867at2"/>
<dbReference type="Pfam" id="PF04784">
    <property type="entry name" value="DUF547"/>
    <property type="match status" value="1"/>
</dbReference>
<name>A0A562V691_9BACT</name>